<name>A0A9P0HD82_NEZVI</name>
<feature type="compositionally biased region" description="Polar residues" evidence="1">
    <location>
        <begin position="309"/>
        <end position="323"/>
    </location>
</feature>
<gene>
    <name evidence="2" type="ORF">NEZAVI_LOCUS9187</name>
</gene>
<keyword evidence="3" id="KW-1185">Reference proteome</keyword>
<evidence type="ECO:0000313" key="3">
    <source>
        <dbReference type="Proteomes" id="UP001152798"/>
    </source>
</evidence>
<proteinExistence type="predicted"/>
<organism evidence="2 3">
    <name type="scientific">Nezara viridula</name>
    <name type="common">Southern green stink bug</name>
    <name type="synonym">Cimex viridulus</name>
    <dbReference type="NCBI Taxonomy" id="85310"/>
    <lineage>
        <taxon>Eukaryota</taxon>
        <taxon>Metazoa</taxon>
        <taxon>Ecdysozoa</taxon>
        <taxon>Arthropoda</taxon>
        <taxon>Hexapoda</taxon>
        <taxon>Insecta</taxon>
        <taxon>Pterygota</taxon>
        <taxon>Neoptera</taxon>
        <taxon>Paraneoptera</taxon>
        <taxon>Hemiptera</taxon>
        <taxon>Heteroptera</taxon>
        <taxon>Panheteroptera</taxon>
        <taxon>Pentatomomorpha</taxon>
        <taxon>Pentatomoidea</taxon>
        <taxon>Pentatomidae</taxon>
        <taxon>Pentatominae</taxon>
        <taxon>Nezara</taxon>
    </lineage>
</organism>
<protein>
    <recommendedName>
        <fullName evidence="4">LisH domain-containing protein</fullName>
    </recommendedName>
</protein>
<reference evidence="2" key="1">
    <citation type="submission" date="2022-01" db="EMBL/GenBank/DDBJ databases">
        <authorList>
            <person name="King R."/>
        </authorList>
    </citation>
    <scope>NUCLEOTIDE SEQUENCE</scope>
</reference>
<dbReference type="EMBL" id="OV725080">
    <property type="protein sequence ID" value="CAH1399815.1"/>
    <property type="molecule type" value="Genomic_DNA"/>
</dbReference>
<dbReference type="PROSITE" id="PS50896">
    <property type="entry name" value="LISH"/>
    <property type="match status" value="1"/>
</dbReference>
<evidence type="ECO:0000313" key="2">
    <source>
        <dbReference type="EMBL" id="CAH1399815.1"/>
    </source>
</evidence>
<evidence type="ECO:0000256" key="1">
    <source>
        <dbReference type="SAM" id="MobiDB-lite"/>
    </source>
</evidence>
<accession>A0A9P0HD82</accession>
<dbReference type="Proteomes" id="UP001152798">
    <property type="component" value="Chromosome 4"/>
</dbReference>
<feature type="region of interest" description="Disordered" evidence="1">
    <location>
        <begin position="309"/>
        <end position="341"/>
    </location>
</feature>
<dbReference type="AlphaFoldDB" id="A0A9P0HD82"/>
<evidence type="ECO:0008006" key="4">
    <source>
        <dbReference type="Google" id="ProtNLM"/>
    </source>
</evidence>
<sequence>MTLFQQDMVESFLPSEIARLVYGYLEEEECIDAAQLFLETSTHLKECLIVARKGRKFSTKMYGLTLVDLFDLLSETISFVKENSKVWKETTNMSSRLFNLLQADGSNSDLLPKDNLEKNDETVLVKDDESIDLENQNGYTQLQNSNAKNMGCKNDLPPKLFPQNGNKETPPFLYSSQSSQINEKDRFSPHFIKIKEENDMEECSFELEDNHEEEDAMPTIEPEVQIISPDGNLRQEPPPTVNVITNPIMVGRPPQLLCQPYGMVHMVPAYPASAHPSLSTALFMPQQSISTPQHPITVHHSQSIIQTTGSAVSSPSNTLSTASMWPKPKVSNSQSHQASPMKKAYMRVDIASTQIGTKDHKISKMKQSLYQSSSKLRPIAPKITQSLDNGVKVQVVHTKENPLIEAGSGISKRCLRSRRKSVQKCDQAAAPLFIDINDL</sequence>
<dbReference type="InterPro" id="IPR006594">
    <property type="entry name" value="LisH"/>
</dbReference>